<accession>M0DGG9</accession>
<gene>
    <name evidence="2" type="ORF">C474_02506</name>
</gene>
<protein>
    <submittedName>
        <fullName evidence="2">Uncharacterized protein</fullName>
    </submittedName>
</protein>
<comment type="caution">
    <text evidence="2">The sequence shown here is derived from an EMBL/GenBank/DDBJ whole genome shotgun (WGS) entry which is preliminary data.</text>
</comment>
<dbReference type="Proteomes" id="UP000011513">
    <property type="component" value="Unassembled WGS sequence"/>
</dbReference>
<feature type="transmembrane region" description="Helical" evidence="1">
    <location>
        <begin position="7"/>
        <end position="26"/>
    </location>
</feature>
<reference evidence="2 3" key="1">
    <citation type="journal article" date="2014" name="PLoS Genet.">
        <title>Phylogenetically driven sequencing of extremely halophilic archaea reveals strategies for static and dynamic osmo-response.</title>
        <authorList>
            <person name="Becker E.A."/>
            <person name="Seitzer P.M."/>
            <person name="Tritt A."/>
            <person name="Larsen D."/>
            <person name="Krusor M."/>
            <person name="Yao A.I."/>
            <person name="Wu D."/>
            <person name="Madern D."/>
            <person name="Eisen J.A."/>
            <person name="Darling A.E."/>
            <person name="Facciotti M.T."/>
        </authorList>
    </citation>
    <scope>NUCLEOTIDE SEQUENCE [LARGE SCALE GENOMIC DNA]</scope>
    <source>
        <strain evidence="2 3">JCM 14848</strain>
    </source>
</reference>
<evidence type="ECO:0000313" key="2">
    <source>
        <dbReference type="EMBL" id="ELZ34540.1"/>
    </source>
</evidence>
<name>M0DGG9_HALPD</name>
<organism evidence="2 3">
    <name type="scientific">Halogeometricum pallidum JCM 14848</name>
    <dbReference type="NCBI Taxonomy" id="1227487"/>
    <lineage>
        <taxon>Archaea</taxon>
        <taxon>Methanobacteriati</taxon>
        <taxon>Methanobacteriota</taxon>
        <taxon>Stenosarchaea group</taxon>
        <taxon>Halobacteria</taxon>
        <taxon>Halobacteriales</taxon>
        <taxon>Haloferacaceae</taxon>
        <taxon>Halogeometricum</taxon>
    </lineage>
</organism>
<feature type="transmembrane region" description="Helical" evidence="1">
    <location>
        <begin position="38"/>
        <end position="61"/>
    </location>
</feature>
<sequence>MRRHPTATFGIIGGLFALAFFLAVSTRELLSGTSVPSVGEAIIVVGGFAGGFALFVGGIAAHPLRVYIKRGPWYRDARKGYQSP</sequence>
<keyword evidence="1" id="KW-0472">Membrane</keyword>
<keyword evidence="1" id="KW-0812">Transmembrane</keyword>
<keyword evidence="3" id="KW-1185">Reference proteome</keyword>
<evidence type="ECO:0000313" key="3">
    <source>
        <dbReference type="Proteomes" id="UP000011513"/>
    </source>
</evidence>
<proteinExistence type="predicted"/>
<dbReference type="EMBL" id="AOIV01000004">
    <property type="protein sequence ID" value="ELZ34540.1"/>
    <property type="molecule type" value="Genomic_DNA"/>
</dbReference>
<dbReference type="AlphaFoldDB" id="M0DGG9"/>
<dbReference type="InParanoid" id="M0DGG9"/>
<dbReference type="RefSeq" id="WP_008383608.1">
    <property type="nucleotide sequence ID" value="NZ_AOIV01000004.1"/>
</dbReference>
<evidence type="ECO:0000256" key="1">
    <source>
        <dbReference type="SAM" id="Phobius"/>
    </source>
</evidence>
<keyword evidence="1" id="KW-1133">Transmembrane helix</keyword>